<dbReference type="InterPro" id="IPR000238">
    <property type="entry name" value="RbfA"/>
</dbReference>
<dbReference type="NCBIfam" id="TIGR00082">
    <property type="entry name" value="rbfA"/>
    <property type="match status" value="1"/>
</dbReference>
<dbReference type="GO" id="GO:0030490">
    <property type="term" value="P:maturation of SSU-rRNA"/>
    <property type="evidence" value="ECO:0007669"/>
    <property type="project" value="UniProtKB-UniRule"/>
</dbReference>
<gene>
    <name evidence="2 3" type="primary">rbfA</name>
    <name evidence="3" type="ORF">SALLE_v1c05900</name>
</gene>
<dbReference type="SUPFAM" id="SSF89919">
    <property type="entry name" value="Ribosome-binding factor A, RbfA"/>
    <property type="match status" value="1"/>
</dbReference>
<comment type="function">
    <text evidence="2">One of several proteins that assist in the late maturation steps of the functional core of the 30S ribosomal subunit. Associates with free 30S ribosomal subunits (but not with 30S subunits that are part of 70S ribosomes or polysomes). Required for efficient processing of 16S rRNA. May interact with the 5'-terminal helix region of 16S rRNA.</text>
</comment>
<dbReference type="OrthoDB" id="384689at2"/>
<reference evidence="3 4" key="1">
    <citation type="submission" date="2018-07" db="EMBL/GenBank/DDBJ databases">
        <title>Complete genome sequence of Spiroplasma alleghenense PLHS-1 (ATCC 51752).</title>
        <authorList>
            <person name="Chou L."/>
            <person name="Lee T.-Y."/>
            <person name="Tsai Y.-M."/>
            <person name="Kuo C.-H."/>
        </authorList>
    </citation>
    <scope>NUCLEOTIDE SEQUENCE [LARGE SCALE GENOMIC DNA]</scope>
    <source>
        <strain evidence="3 4">PLHS-1</strain>
    </source>
</reference>
<dbReference type="AlphaFoldDB" id="A0A345Z3T3"/>
<dbReference type="GO" id="GO:0043024">
    <property type="term" value="F:ribosomal small subunit binding"/>
    <property type="evidence" value="ECO:0007669"/>
    <property type="project" value="TreeGrafter"/>
</dbReference>
<dbReference type="HAMAP" id="MF_00003">
    <property type="entry name" value="RbfA"/>
    <property type="match status" value="1"/>
</dbReference>
<evidence type="ECO:0000313" key="3">
    <source>
        <dbReference type="EMBL" id="AXK51262.1"/>
    </source>
</evidence>
<keyword evidence="1 2" id="KW-0690">Ribosome biogenesis</keyword>
<dbReference type="EMBL" id="CP031376">
    <property type="protein sequence ID" value="AXK51262.1"/>
    <property type="molecule type" value="Genomic_DNA"/>
</dbReference>
<dbReference type="PROSITE" id="PS01319">
    <property type="entry name" value="RBFA"/>
    <property type="match status" value="1"/>
</dbReference>
<dbReference type="InterPro" id="IPR015946">
    <property type="entry name" value="KH_dom-like_a/b"/>
</dbReference>
<dbReference type="GO" id="GO:0005829">
    <property type="term" value="C:cytosol"/>
    <property type="evidence" value="ECO:0007669"/>
    <property type="project" value="TreeGrafter"/>
</dbReference>
<dbReference type="InterPro" id="IPR023799">
    <property type="entry name" value="RbfA_dom_sf"/>
</dbReference>
<comment type="subunit">
    <text evidence="2">Monomer. Binds 30S ribosomal subunits, but not 50S ribosomal subunits or 70S ribosomes.</text>
</comment>
<proteinExistence type="inferred from homology"/>
<dbReference type="PANTHER" id="PTHR33515:SF1">
    <property type="entry name" value="RIBOSOME-BINDING FACTOR A, CHLOROPLASTIC-RELATED"/>
    <property type="match status" value="1"/>
</dbReference>
<comment type="subcellular location">
    <subcellularLocation>
        <location evidence="2">Cytoplasm</location>
    </subcellularLocation>
</comment>
<evidence type="ECO:0000256" key="1">
    <source>
        <dbReference type="ARBA" id="ARBA00022517"/>
    </source>
</evidence>
<evidence type="ECO:0000256" key="2">
    <source>
        <dbReference type="HAMAP-Rule" id="MF_00003"/>
    </source>
</evidence>
<sequence length="116" mass="13545">MGHDIKVERLNSSILRELSLIFSKEFHDNETMRSISVKEVRLTNDLSHAKVFYSHLIDSISKEEVIEELKSKSKEVRHKLAGKVEMKFVPELEFIYDESLSNANKIEEILKNIKNK</sequence>
<name>A0A345Z3T3_9MOLU</name>
<keyword evidence="4" id="KW-1185">Reference proteome</keyword>
<evidence type="ECO:0000313" key="4">
    <source>
        <dbReference type="Proteomes" id="UP000254792"/>
    </source>
</evidence>
<dbReference type="Gene3D" id="3.30.300.20">
    <property type="match status" value="1"/>
</dbReference>
<dbReference type="KEGG" id="salx:SALLE_v1c05900"/>
<dbReference type="InterPro" id="IPR020053">
    <property type="entry name" value="Ribosome-bd_factorA_CS"/>
</dbReference>
<dbReference type="RefSeq" id="WP_115558168.1">
    <property type="nucleotide sequence ID" value="NZ_CP031376.1"/>
</dbReference>
<protein>
    <recommendedName>
        <fullName evidence="2">Ribosome-binding factor A</fullName>
    </recommendedName>
</protein>
<dbReference type="PANTHER" id="PTHR33515">
    <property type="entry name" value="RIBOSOME-BINDING FACTOR A, CHLOROPLASTIC-RELATED"/>
    <property type="match status" value="1"/>
</dbReference>
<comment type="similarity">
    <text evidence="2">Belongs to the RbfA family.</text>
</comment>
<dbReference type="Proteomes" id="UP000254792">
    <property type="component" value="Chromosome"/>
</dbReference>
<keyword evidence="2" id="KW-0963">Cytoplasm</keyword>
<dbReference type="Pfam" id="PF02033">
    <property type="entry name" value="RBFA"/>
    <property type="match status" value="1"/>
</dbReference>
<organism evidence="3 4">
    <name type="scientific">Spiroplasma alleghenense</name>
    <dbReference type="NCBI Taxonomy" id="216931"/>
    <lineage>
        <taxon>Bacteria</taxon>
        <taxon>Bacillati</taxon>
        <taxon>Mycoplasmatota</taxon>
        <taxon>Mollicutes</taxon>
        <taxon>Entomoplasmatales</taxon>
        <taxon>Spiroplasmataceae</taxon>
        <taxon>Spiroplasma</taxon>
    </lineage>
</organism>
<accession>A0A345Z3T3</accession>